<protein>
    <submittedName>
        <fullName evidence="1">Uncharacterized protein</fullName>
    </submittedName>
</protein>
<reference evidence="1" key="1">
    <citation type="submission" date="2013-11" db="EMBL/GenBank/DDBJ databases">
        <title>The Genome Sequence of Phytophthora parasitica CJ05E6.</title>
        <authorList>
            <consortium name="The Broad Institute Genomics Platform"/>
            <person name="Russ C."/>
            <person name="Tyler B."/>
            <person name="Panabieres F."/>
            <person name="Shan W."/>
            <person name="Tripathy S."/>
            <person name="Grunwald N."/>
            <person name="Machado M."/>
            <person name="Johnson C.S."/>
            <person name="Arredondo F."/>
            <person name="Hong C."/>
            <person name="Coffey M."/>
            <person name="Young S.K."/>
            <person name="Zeng Q."/>
            <person name="Gargeya S."/>
            <person name="Fitzgerald M."/>
            <person name="Abouelleil A."/>
            <person name="Alvarado L."/>
            <person name="Chapman S.B."/>
            <person name="Gainer-Dewar J."/>
            <person name="Goldberg J."/>
            <person name="Griggs A."/>
            <person name="Gujja S."/>
            <person name="Hansen M."/>
            <person name="Howarth C."/>
            <person name="Imamovic A."/>
            <person name="Ireland A."/>
            <person name="Larimer J."/>
            <person name="McCowan C."/>
            <person name="Murphy C."/>
            <person name="Pearson M."/>
            <person name="Poon T.W."/>
            <person name="Priest M."/>
            <person name="Roberts A."/>
            <person name="Saif S."/>
            <person name="Shea T."/>
            <person name="Sykes S."/>
            <person name="Wortman J."/>
            <person name="Nusbaum C."/>
            <person name="Birren B."/>
        </authorList>
    </citation>
    <scope>NUCLEOTIDE SEQUENCE [LARGE SCALE GENOMIC DNA]</scope>
    <source>
        <strain evidence="1">CJ05E6</strain>
    </source>
</reference>
<evidence type="ECO:0000313" key="1">
    <source>
        <dbReference type="EMBL" id="ETL24366.1"/>
    </source>
</evidence>
<organism evidence="1">
    <name type="scientific">Phytophthora nicotianae</name>
    <name type="common">Potato buckeye rot agent</name>
    <name type="synonym">Phytophthora parasitica</name>
    <dbReference type="NCBI Taxonomy" id="4792"/>
    <lineage>
        <taxon>Eukaryota</taxon>
        <taxon>Sar</taxon>
        <taxon>Stramenopiles</taxon>
        <taxon>Oomycota</taxon>
        <taxon>Peronosporomycetes</taxon>
        <taxon>Peronosporales</taxon>
        <taxon>Peronosporaceae</taxon>
        <taxon>Phytophthora</taxon>
    </lineage>
</organism>
<dbReference type="EMBL" id="KI676825">
    <property type="protein sequence ID" value="ETL24366.1"/>
    <property type="molecule type" value="Genomic_DNA"/>
</dbReference>
<gene>
    <name evidence="1" type="ORF">L916_21619</name>
</gene>
<dbReference type="Proteomes" id="UP000053864">
    <property type="component" value="Unassembled WGS sequence"/>
</dbReference>
<proteinExistence type="predicted"/>
<dbReference type="VEuPathDB" id="FungiDB:PPTG_02777"/>
<sequence>MNDTSLARDLVRARLVDLSTMREKLEQISTGPEMVMQAQLEVQAWIEEQEERTYEVSETVGDRTMGKTDEEILVFDMLLGILVKKLAKQN</sequence>
<name>W2HR90_PHYNI</name>
<accession>W2HR90</accession>
<dbReference type="AlphaFoldDB" id="W2HR90"/>